<dbReference type="PANTHER" id="PTHR48100:SF58">
    <property type="entry name" value="PE-PGRS FAMILY PROTEIN PE_PGRS11"/>
    <property type="match status" value="1"/>
</dbReference>
<gene>
    <name evidence="3" type="ORF">MANY_28790</name>
</gene>
<feature type="chain" id="PRO_5026822355" description="Phosphoglycerate mutase" evidence="2">
    <location>
        <begin position="39"/>
        <end position="432"/>
    </location>
</feature>
<dbReference type="InterPro" id="IPR006311">
    <property type="entry name" value="TAT_signal"/>
</dbReference>
<dbReference type="EMBL" id="AP022620">
    <property type="protein sequence ID" value="BBZ77542.1"/>
    <property type="molecule type" value="Genomic_DNA"/>
</dbReference>
<dbReference type="PROSITE" id="PS51318">
    <property type="entry name" value="TAT"/>
    <property type="match status" value="1"/>
</dbReference>
<dbReference type="SUPFAM" id="SSF53254">
    <property type="entry name" value="Phosphoglycerate mutase-like"/>
    <property type="match status" value="1"/>
</dbReference>
<sequence length="432" mass="43766">MRDHTVRARLMGRRAFKAVMTMLAAVALFITSALPAWAADSVTVTFVRHAQSEGNIPGAGIDTQVPGPSLTPLGVQQAAQIAPTLAANNYSKVFTSTMVRTGQTAAPMLAINGQTATANAGFNEISAGIFEGDPIDSGIGRVFYFLIPLTWTLGLRSLPIPLGEGGNEFEARVNGALDSALATGGSDPVIFSHGATIMIWTMMNVDNPDIGLLLSHPLGNTEQVVIKGNQEDGWTLVSYAGIAVNPNPGLATQLFVNFRDLAVAPQTAIYNVVQAVKTLNLSTIVNAIATGVVDVAKAGVQFVTKSVGDIVNAIVGALPGGAQASAAATKATAVKAAGAATTSLVAGTEPGTEPVKQPVKDTPDSTESGNGATDLSDGNKVEPGKSGSARHTTSVQSASDKADGSSASAGDSGGSAAKSTGGSKRSSQKAAA</sequence>
<dbReference type="KEGG" id="many:MANY_28790"/>
<dbReference type="RefSeq" id="WP_163804848.1">
    <property type="nucleotide sequence ID" value="NZ_AP022620.1"/>
</dbReference>
<dbReference type="InterPro" id="IPR050275">
    <property type="entry name" value="PGM_Phosphatase"/>
</dbReference>
<organism evidence="3 4">
    <name type="scientific">Mycolicibacterium anyangense</name>
    <dbReference type="NCBI Taxonomy" id="1431246"/>
    <lineage>
        <taxon>Bacteria</taxon>
        <taxon>Bacillati</taxon>
        <taxon>Actinomycetota</taxon>
        <taxon>Actinomycetes</taxon>
        <taxon>Mycobacteriales</taxon>
        <taxon>Mycobacteriaceae</taxon>
        <taxon>Mycolicibacterium</taxon>
    </lineage>
</organism>
<dbReference type="Pfam" id="PF00300">
    <property type="entry name" value="His_Phos_1"/>
    <property type="match status" value="1"/>
</dbReference>
<dbReference type="PANTHER" id="PTHR48100">
    <property type="entry name" value="BROAD-SPECIFICITY PHOSPHATASE YOR283W-RELATED"/>
    <property type="match status" value="1"/>
</dbReference>
<proteinExistence type="predicted"/>
<feature type="compositionally biased region" description="Low complexity" evidence="1">
    <location>
        <begin position="404"/>
        <end position="425"/>
    </location>
</feature>
<feature type="signal peptide" evidence="2">
    <location>
        <begin position="1"/>
        <end position="38"/>
    </location>
</feature>
<feature type="region of interest" description="Disordered" evidence="1">
    <location>
        <begin position="345"/>
        <end position="432"/>
    </location>
</feature>
<dbReference type="CDD" id="cd07067">
    <property type="entry name" value="HP_PGM_like"/>
    <property type="match status" value="1"/>
</dbReference>
<dbReference type="AlphaFoldDB" id="A0A6N4WBV6"/>
<keyword evidence="2" id="KW-0732">Signal</keyword>
<accession>A0A6N4WBV6</accession>
<dbReference type="GO" id="GO:0016791">
    <property type="term" value="F:phosphatase activity"/>
    <property type="evidence" value="ECO:0007669"/>
    <property type="project" value="TreeGrafter"/>
</dbReference>
<evidence type="ECO:0000256" key="2">
    <source>
        <dbReference type="SAM" id="SignalP"/>
    </source>
</evidence>
<name>A0A6N4WBV6_9MYCO</name>
<keyword evidence="4" id="KW-1185">Reference proteome</keyword>
<evidence type="ECO:0000313" key="4">
    <source>
        <dbReference type="Proteomes" id="UP000467249"/>
    </source>
</evidence>
<dbReference type="SMART" id="SM00855">
    <property type="entry name" value="PGAM"/>
    <property type="match status" value="1"/>
</dbReference>
<evidence type="ECO:0008006" key="5">
    <source>
        <dbReference type="Google" id="ProtNLM"/>
    </source>
</evidence>
<protein>
    <recommendedName>
        <fullName evidence="5">Phosphoglycerate mutase</fullName>
    </recommendedName>
</protein>
<dbReference type="Gene3D" id="3.40.50.1240">
    <property type="entry name" value="Phosphoglycerate mutase-like"/>
    <property type="match status" value="1"/>
</dbReference>
<dbReference type="InterPro" id="IPR013078">
    <property type="entry name" value="His_Pase_superF_clade-1"/>
</dbReference>
<dbReference type="Proteomes" id="UP000467249">
    <property type="component" value="Chromosome"/>
</dbReference>
<dbReference type="InterPro" id="IPR029033">
    <property type="entry name" value="His_PPase_superfam"/>
</dbReference>
<dbReference type="GO" id="GO:0005737">
    <property type="term" value="C:cytoplasm"/>
    <property type="evidence" value="ECO:0007669"/>
    <property type="project" value="TreeGrafter"/>
</dbReference>
<evidence type="ECO:0000256" key="1">
    <source>
        <dbReference type="SAM" id="MobiDB-lite"/>
    </source>
</evidence>
<reference evidence="3 4" key="1">
    <citation type="journal article" date="2019" name="Emerg. Microbes Infect.">
        <title>Comprehensive subspecies identification of 175 nontuberculous mycobacteria species based on 7547 genomic profiles.</title>
        <authorList>
            <person name="Matsumoto Y."/>
            <person name="Kinjo T."/>
            <person name="Motooka D."/>
            <person name="Nabeya D."/>
            <person name="Jung N."/>
            <person name="Uechi K."/>
            <person name="Horii T."/>
            <person name="Iida T."/>
            <person name="Fujita J."/>
            <person name="Nakamura S."/>
        </authorList>
    </citation>
    <scope>NUCLEOTIDE SEQUENCE [LARGE SCALE GENOMIC DNA]</scope>
    <source>
        <strain evidence="3 4">JCM 30275</strain>
    </source>
</reference>
<evidence type="ECO:0000313" key="3">
    <source>
        <dbReference type="EMBL" id="BBZ77542.1"/>
    </source>
</evidence>